<evidence type="ECO:0000313" key="11">
    <source>
        <dbReference type="Proteomes" id="UP001193384"/>
    </source>
</evidence>
<dbReference type="PANTHER" id="PTHR11994">
    <property type="entry name" value="60S RIBOSOMAL PROTEIN L11-RELATED"/>
    <property type="match status" value="1"/>
</dbReference>
<dbReference type="GO" id="GO:0019843">
    <property type="term" value="F:rRNA binding"/>
    <property type="evidence" value="ECO:0007669"/>
    <property type="project" value="UniProtKB-UniRule"/>
</dbReference>
<keyword evidence="3 6" id="KW-0687">Ribonucleoprotein</keyword>
<keyword evidence="6" id="KW-0694">RNA-binding</keyword>
<proteinExistence type="inferred from homology"/>
<dbReference type="GO" id="GO:0000049">
    <property type="term" value="F:tRNA binding"/>
    <property type="evidence" value="ECO:0007669"/>
    <property type="project" value="UniProtKB-UniRule"/>
</dbReference>
<comment type="similarity">
    <text evidence="1 6 7">Belongs to the universal ribosomal protein uL5 family.</text>
</comment>
<gene>
    <name evidence="6" type="primary">rplE</name>
    <name evidence="10" type="ORF">DR101_02740</name>
</gene>
<dbReference type="InterPro" id="IPR031309">
    <property type="entry name" value="Ribosomal_uL5_C"/>
</dbReference>
<comment type="function">
    <text evidence="6">This is 1 of the proteins that bind and probably mediate the attachment of the 5S RNA into the large ribosomal subunit, where it forms part of the central protuberance. In the 70S ribosome it contacts protein S13 of the 30S subunit (bridge B1b), connecting the 2 subunits; this bridge is implicated in subunit movement. Contacts the P site tRNA; the 5S rRNA and some of its associated proteins might help stabilize positioning of ribosome-bound tRNAs.</text>
</comment>
<reference evidence="10 11" key="1">
    <citation type="submission" date="2018-07" db="EMBL/GenBank/DDBJ databases">
        <title>Genetic characterization of Mycoplasma hyopneumoniae, M. hyorhinis and M. flocculare isolates through whole genome sequencing analysis: comparative analysis of sequence types and putative genes involved in virulence.</title>
        <authorList>
            <person name="Fourour S."/>
            <person name="Lucas P."/>
            <person name="Touzain F."/>
            <person name="Tocqueville V."/>
            <person name="Kempf I."/>
            <person name="Marois-Crehan C."/>
        </authorList>
    </citation>
    <scope>NUCLEOTIDE SEQUENCE [LARGE SCALE GENOMIC DNA]</scope>
    <source>
        <strain evidence="10 11">MHR389</strain>
    </source>
</reference>
<evidence type="ECO:0000256" key="1">
    <source>
        <dbReference type="ARBA" id="ARBA00008553"/>
    </source>
</evidence>
<keyword evidence="6" id="KW-0820">tRNA-binding</keyword>
<accession>A0ABD6IH68</accession>
<keyword evidence="6" id="KW-0699">rRNA-binding</keyword>
<evidence type="ECO:0000256" key="4">
    <source>
        <dbReference type="ARBA" id="ARBA00035245"/>
    </source>
</evidence>
<comment type="subunit">
    <text evidence="6">Part of the 50S ribosomal subunit; part of the 5S rRNA/L5/L18/L25 subcomplex. Contacts the 5S rRNA and the P site tRNA. Forms a bridge to the 30S subunit in the 70S ribosome.</text>
</comment>
<evidence type="ECO:0000256" key="7">
    <source>
        <dbReference type="RuleBase" id="RU003930"/>
    </source>
</evidence>
<name>A0ABD6IH68_MESHY</name>
<dbReference type="HAMAP" id="MF_01333_B">
    <property type="entry name" value="Ribosomal_uL5_B"/>
    <property type="match status" value="1"/>
</dbReference>
<dbReference type="Pfam" id="PF00281">
    <property type="entry name" value="Ribosomal_L5"/>
    <property type="match status" value="1"/>
</dbReference>
<dbReference type="FunFam" id="3.30.1440.10:FF:000001">
    <property type="entry name" value="50S ribosomal protein L5"/>
    <property type="match status" value="1"/>
</dbReference>
<evidence type="ECO:0000256" key="5">
    <source>
        <dbReference type="ARBA" id="ARBA00058604"/>
    </source>
</evidence>
<feature type="domain" description="Large ribosomal subunit protein uL5 N-terminal" evidence="8">
    <location>
        <begin position="26"/>
        <end position="80"/>
    </location>
</feature>
<comment type="function">
    <text evidence="5">This is one of the proteins that bind and probably mediate the attachment of the 5S RNA into the large ribosomal subunit, where it forms part of the central protuberance. In the 70S ribosome it contacts protein S13 of the 30S subunit (bridge B1b), connecting the 2 subunits; this bridge is implicated in subunit movement. Contacts the P site tRNA; the 5S rRNA and some of its associated proteins might help stabilize positioning of ribosome-bound tRNAs.</text>
</comment>
<dbReference type="GO" id="GO:0006412">
    <property type="term" value="P:translation"/>
    <property type="evidence" value="ECO:0007669"/>
    <property type="project" value="UniProtKB-UniRule"/>
</dbReference>
<dbReference type="NCBIfam" id="NF000585">
    <property type="entry name" value="PRK00010.1"/>
    <property type="match status" value="1"/>
</dbReference>
<dbReference type="InterPro" id="IPR002132">
    <property type="entry name" value="Ribosomal_uL5"/>
</dbReference>
<organism evidence="10 11">
    <name type="scientific">Mesomycoplasma hyorhinis</name>
    <name type="common">Mycoplasma hyorhinis</name>
    <dbReference type="NCBI Taxonomy" id="2100"/>
    <lineage>
        <taxon>Bacteria</taxon>
        <taxon>Bacillati</taxon>
        <taxon>Mycoplasmatota</taxon>
        <taxon>Mycoplasmoidales</taxon>
        <taxon>Metamycoplasmataceae</taxon>
        <taxon>Mesomycoplasma</taxon>
    </lineage>
</organism>
<evidence type="ECO:0000259" key="9">
    <source>
        <dbReference type="Pfam" id="PF00673"/>
    </source>
</evidence>
<evidence type="ECO:0000259" key="8">
    <source>
        <dbReference type="Pfam" id="PF00281"/>
    </source>
</evidence>
<dbReference type="GO" id="GO:1990904">
    <property type="term" value="C:ribonucleoprotein complex"/>
    <property type="evidence" value="ECO:0007669"/>
    <property type="project" value="UniProtKB-KW"/>
</dbReference>
<dbReference type="AlphaFoldDB" id="A0ABD6IH68"/>
<dbReference type="RefSeq" id="WP_160575479.1">
    <property type="nucleotide sequence ID" value="NZ_QQQW01000015.1"/>
</dbReference>
<sequence length="181" mass="20412">MNALVQHYNSKVKAALKEKFNYSSDMQIPRIEKIVLNMTAGKEVTNSKAIEEVMNEMSLISAQKPYQTVAKKSLASWKLRQGMPIGAKVTLRRDNMWDFLAKLINVSIPRIRDFRGVNPKAFDGRGNFSLGVKEMIIFPEISFDKVRKLKGLDVIIVTTAKTDKEARALLELLGIPFAKKA</sequence>
<dbReference type="SUPFAM" id="SSF55282">
    <property type="entry name" value="RL5-like"/>
    <property type="match status" value="1"/>
</dbReference>
<dbReference type="InterPro" id="IPR022803">
    <property type="entry name" value="Ribosomal_uL5_dom_sf"/>
</dbReference>
<keyword evidence="2 6" id="KW-0689">Ribosomal protein</keyword>
<protein>
    <recommendedName>
        <fullName evidence="4 6">Large ribosomal subunit protein uL5</fullName>
    </recommendedName>
</protein>
<evidence type="ECO:0000256" key="3">
    <source>
        <dbReference type="ARBA" id="ARBA00023274"/>
    </source>
</evidence>
<dbReference type="InterPro" id="IPR031310">
    <property type="entry name" value="Ribosomal_uL5_N"/>
</dbReference>
<dbReference type="Pfam" id="PF00673">
    <property type="entry name" value="Ribosomal_L5_C"/>
    <property type="match status" value="1"/>
</dbReference>
<evidence type="ECO:0000313" key="10">
    <source>
        <dbReference type="EMBL" id="MXR43850.1"/>
    </source>
</evidence>
<evidence type="ECO:0000256" key="6">
    <source>
        <dbReference type="HAMAP-Rule" id="MF_01333"/>
    </source>
</evidence>
<dbReference type="InterPro" id="IPR020930">
    <property type="entry name" value="Ribosomal_uL5_bac-type"/>
</dbReference>
<dbReference type="Gene3D" id="3.30.1440.10">
    <property type="match status" value="1"/>
</dbReference>
<comment type="caution">
    <text evidence="10">The sequence shown here is derived from an EMBL/GenBank/DDBJ whole genome shotgun (WGS) entry which is preliminary data.</text>
</comment>
<dbReference type="GO" id="GO:0005840">
    <property type="term" value="C:ribosome"/>
    <property type="evidence" value="ECO:0007669"/>
    <property type="project" value="UniProtKB-KW"/>
</dbReference>
<dbReference type="Proteomes" id="UP001193384">
    <property type="component" value="Unassembled WGS sequence"/>
</dbReference>
<feature type="domain" description="Large ribosomal subunit protein uL5 C-terminal" evidence="9">
    <location>
        <begin position="84"/>
        <end position="177"/>
    </location>
</feature>
<dbReference type="EMBL" id="QQQW01000015">
    <property type="protein sequence ID" value="MXR43850.1"/>
    <property type="molecule type" value="Genomic_DNA"/>
</dbReference>
<dbReference type="PIRSF" id="PIRSF002161">
    <property type="entry name" value="Ribosomal_L5"/>
    <property type="match status" value="1"/>
</dbReference>
<evidence type="ECO:0000256" key="2">
    <source>
        <dbReference type="ARBA" id="ARBA00022980"/>
    </source>
</evidence>